<proteinExistence type="predicted"/>
<name>V2WM61_MONRO</name>
<dbReference type="OrthoDB" id="2920504at2759"/>
<dbReference type="AlphaFoldDB" id="V2WM61"/>
<keyword evidence="1" id="KW-0732">Signal</keyword>
<dbReference type="Proteomes" id="UP000017559">
    <property type="component" value="Unassembled WGS sequence"/>
</dbReference>
<keyword evidence="3" id="KW-1185">Reference proteome</keyword>
<dbReference type="EMBL" id="AWSO01002346">
    <property type="protein sequence ID" value="ESK81611.1"/>
    <property type="molecule type" value="Genomic_DNA"/>
</dbReference>
<feature type="chain" id="PRO_5004713001" evidence="1">
    <location>
        <begin position="17"/>
        <end position="151"/>
    </location>
</feature>
<gene>
    <name evidence="2" type="ORF">Moror_11119</name>
</gene>
<organism evidence="2 3">
    <name type="scientific">Moniliophthora roreri (strain MCA 2997)</name>
    <name type="common">Cocoa frosty pod rot fungus</name>
    <name type="synonym">Crinipellis roreri</name>
    <dbReference type="NCBI Taxonomy" id="1381753"/>
    <lineage>
        <taxon>Eukaryota</taxon>
        <taxon>Fungi</taxon>
        <taxon>Dikarya</taxon>
        <taxon>Basidiomycota</taxon>
        <taxon>Agaricomycotina</taxon>
        <taxon>Agaricomycetes</taxon>
        <taxon>Agaricomycetidae</taxon>
        <taxon>Agaricales</taxon>
        <taxon>Marasmiineae</taxon>
        <taxon>Marasmiaceae</taxon>
        <taxon>Moniliophthora</taxon>
    </lineage>
</organism>
<evidence type="ECO:0000313" key="3">
    <source>
        <dbReference type="Proteomes" id="UP000017559"/>
    </source>
</evidence>
<dbReference type="KEGG" id="mrr:Moror_11119"/>
<protein>
    <submittedName>
        <fullName evidence="2">Uncharacterized protein</fullName>
    </submittedName>
</protein>
<accession>V2WM61</accession>
<comment type="caution">
    <text evidence="2">The sequence shown here is derived from an EMBL/GenBank/DDBJ whole genome shotgun (WGS) entry which is preliminary data.</text>
</comment>
<dbReference type="HOGENOM" id="CLU_145566_0_0_1"/>
<reference evidence="2 3" key="1">
    <citation type="journal article" date="2014" name="BMC Genomics">
        <title>Genome and secretome analysis of the hemibiotrophic fungal pathogen, Moniliophthora roreri, which causes frosty pod rot disease of cacao: mechanisms of the biotrophic and necrotrophic phases.</title>
        <authorList>
            <person name="Meinhardt L.W."/>
            <person name="Costa G.G.L."/>
            <person name="Thomazella D.P.T."/>
            <person name="Teixeira P.J.P.L."/>
            <person name="Carazzolle M.F."/>
            <person name="Schuster S.C."/>
            <person name="Carlson J.E."/>
            <person name="Guiltinan M.J."/>
            <person name="Mieczkowski P."/>
            <person name="Farmer A."/>
            <person name="Ramaraj T."/>
            <person name="Crozier J."/>
            <person name="Davis R.E."/>
            <person name="Shao J."/>
            <person name="Melnick R.L."/>
            <person name="Pereira G.A.G."/>
            <person name="Bailey B.A."/>
        </authorList>
    </citation>
    <scope>NUCLEOTIDE SEQUENCE [LARGE SCALE GENOMIC DNA]</scope>
    <source>
        <strain evidence="2 3">MCA 2997</strain>
    </source>
</reference>
<evidence type="ECO:0000313" key="2">
    <source>
        <dbReference type="EMBL" id="ESK81611.1"/>
    </source>
</evidence>
<sequence length="151" mass="15898">MGLFCLLLSLLAVISASPLDAHATCSPNFEGAGIAVGAPGGFVFLGGLRIGRSTSAPAWHIQQTGQPDSRYIFKYVQNNNVALTRNSDNTVTVAPASDSGTDPNQQFQITCGLGIPVSVFRSLTECSCLPAITSQDLDPSPSPLEFVWDIV</sequence>
<evidence type="ECO:0000256" key="1">
    <source>
        <dbReference type="SAM" id="SignalP"/>
    </source>
</evidence>
<feature type="signal peptide" evidence="1">
    <location>
        <begin position="1"/>
        <end position="16"/>
    </location>
</feature>